<dbReference type="AlphaFoldDB" id="A0A2K3NGQ2"/>
<protein>
    <submittedName>
        <fullName evidence="1">Uncharacterized protein</fullName>
    </submittedName>
</protein>
<evidence type="ECO:0000313" key="2">
    <source>
        <dbReference type="Proteomes" id="UP000236291"/>
    </source>
</evidence>
<proteinExistence type="predicted"/>
<gene>
    <name evidence="1" type="ORF">L195_g025530</name>
</gene>
<reference evidence="1 2" key="2">
    <citation type="journal article" date="2017" name="Front. Plant Sci.">
        <title>Gene Classification and Mining of Molecular Markers Useful in Red Clover (Trifolium pratense) Breeding.</title>
        <authorList>
            <person name="Istvanek J."/>
            <person name="Dluhosova J."/>
            <person name="Dluhos P."/>
            <person name="Patkova L."/>
            <person name="Nedelnik J."/>
            <person name="Repkova J."/>
        </authorList>
    </citation>
    <scope>NUCLEOTIDE SEQUENCE [LARGE SCALE GENOMIC DNA]</scope>
    <source>
        <strain evidence="2">cv. Tatra</strain>
        <tissue evidence="1">Young leaves</tissue>
    </source>
</reference>
<evidence type="ECO:0000313" key="1">
    <source>
        <dbReference type="EMBL" id="PNY02225.1"/>
    </source>
</evidence>
<dbReference type="Proteomes" id="UP000236291">
    <property type="component" value="Unassembled WGS sequence"/>
</dbReference>
<comment type="caution">
    <text evidence="1">The sequence shown here is derived from an EMBL/GenBank/DDBJ whole genome shotgun (WGS) entry which is preliminary data.</text>
</comment>
<dbReference type="EMBL" id="ASHM01021074">
    <property type="protein sequence ID" value="PNY02225.1"/>
    <property type="molecule type" value="Genomic_DNA"/>
</dbReference>
<name>A0A2K3NGQ2_TRIPR</name>
<sequence>MSRPNIRSPSTPRSCPEPVLDEGLCKPMVTVRHDSYCAPSVAALITYTLTELLASFISIAIIPSNDSGCQLAQTIITDSLI</sequence>
<organism evidence="1 2">
    <name type="scientific">Trifolium pratense</name>
    <name type="common">Red clover</name>
    <dbReference type="NCBI Taxonomy" id="57577"/>
    <lineage>
        <taxon>Eukaryota</taxon>
        <taxon>Viridiplantae</taxon>
        <taxon>Streptophyta</taxon>
        <taxon>Embryophyta</taxon>
        <taxon>Tracheophyta</taxon>
        <taxon>Spermatophyta</taxon>
        <taxon>Magnoliopsida</taxon>
        <taxon>eudicotyledons</taxon>
        <taxon>Gunneridae</taxon>
        <taxon>Pentapetalae</taxon>
        <taxon>rosids</taxon>
        <taxon>fabids</taxon>
        <taxon>Fabales</taxon>
        <taxon>Fabaceae</taxon>
        <taxon>Papilionoideae</taxon>
        <taxon>50 kb inversion clade</taxon>
        <taxon>NPAAA clade</taxon>
        <taxon>Hologalegina</taxon>
        <taxon>IRL clade</taxon>
        <taxon>Trifolieae</taxon>
        <taxon>Trifolium</taxon>
    </lineage>
</organism>
<reference evidence="1 2" key="1">
    <citation type="journal article" date="2014" name="Am. J. Bot.">
        <title>Genome assembly and annotation for red clover (Trifolium pratense; Fabaceae).</title>
        <authorList>
            <person name="Istvanek J."/>
            <person name="Jaros M."/>
            <person name="Krenek A."/>
            <person name="Repkova J."/>
        </authorList>
    </citation>
    <scope>NUCLEOTIDE SEQUENCE [LARGE SCALE GENOMIC DNA]</scope>
    <source>
        <strain evidence="2">cv. Tatra</strain>
        <tissue evidence="1">Young leaves</tissue>
    </source>
</reference>
<accession>A0A2K3NGQ2</accession>